<dbReference type="EMBL" id="CP012172">
    <property type="protein sequence ID" value="AKV74121.1"/>
    <property type="molecule type" value="Genomic_DNA"/>
</dbReference>
<reference evidence="9 10" key="2">
    <citation type="journal article" date="2015" name="Genome Announc.">
        <title>Complete Genome Sequences of Evolved Arsenate-Resistant Metallosphaera sedula Strains.</title>
        <authorList>
            <person name="Ai C."/>
            <person name="McCarthy S."/>
            <person name="Schackwitz W."/>
            <person name="Martin J."/>
            <person name="Lipzen A."/>
            <person name="Blum P."/>
        </authorList>
    </citation>
    <scope>NUCLEOTIDE SEQUENCE [LARGE SCALE GENOMIC DNA]</scope>
    <source>
        <strain evidence="4 10">ARS120-1</strain>
        <strain evidence="5 9">ARS120-2</strain>
        <strain evidence="2 12">ARS50-1</strain>
        <strain evidence="3 11">ARS50-2</strain>
    </source>
</reference>
<dbReference type="RefSeq" id="WP_012021033.1">
    <property type="nucleotide sequence ID" value="NZ_AP019770.1"/>
</dbReference>
<dbReference type="Gene3D" id="3.40.1260.10">
    <property type="entry name" value="DsrEFH-like"/>
    <property type="match status" value="1"/>
</dbReference>
<dbReference type="Proteomes" id="UP000062398">
    <property type="component" value="Chromosome"/>
</dbReference>
<evidence type="ECO:0000313" key="10">
    <source>
        <dbReference type="Proteomes" id="UP000062398"/>
    </source>
</evidence>
<dbReference type="GeneID" id="91755553"/>
<evidence type="ECO:0000313" key="5">
    <source>
        <dbReference type="EMBL" id="AKV80857.1"/>
    </source>
</evidence>
<dbReference type="SUPFAM" id="SSF75169">
    <property type="entry name" value="DsrEFH-like"/>
    <property type="match status" value="1"/>
</dbReference>
<evidence type="ECO:0000313" key="8">
    <source>
        <dbReference type="Proteomes" id="UP000056255"/>
    </source>
</evidence>
<gene>
    <name evidence="1" type="ORF">HA72_1082</name>
    <name evidence="2" type="ORF">MsedA_1095</name>
    <name evidence="3" type="ORF">MsedB_1097</name>
    <name evidence="4" type="ORF">MsedC_1095</name>
    <name evidence="5" type="ORF">MsedD_1096</name>
    <name evidence="6" type="ORF">MsedE_1098</name>
</gene>
<evidence type="ECO:0000313" key="1">
    <source>
        <dbReference type="EMBL" id="AIM27232.1"/>
    </source>
</evidence>
<dbReference type="Proteomes" id="UP000068832">
    <property type="component" value="Chromosome"/>
</dbReference>
<organism evidence="1 7">
    <name type="scientific">Metallosphaera sedula</name>
    <dbReference type="NCBI Taxonomy" id="43687"/>
    <lineage>
        <taxon>Archaea</taxon>
        <taxon>Thermoproteota</taxon>
        <taxon>Thermoprotei</taxon>
        <taxon>Sulfolobales</taxon>
        <taxon>Sulfolobaceae</taxon>
        <taxon>Metallosphaera</taxon>
    </lineage>
</organism>
<evidence type="ECO:0000313" key="4">
    <source>
        <dbReference type="EMBL" id="AKV78612.1"/>
    </source>
</evidence>
<dbReference type="EMBL" id="CP012174">
    <property type="protein sequence ID" value="AKV78612.1"/>
    <property type="molecule type" value="Genomic_DNA"/>
</dbReference>
<name>A0A088E664_9CREN</name>
<dbReference type="Proteomes" id="UP000062475">
    <property type="component" value="Chromosome"/>
</dbReference>
<evidence type="ECO:0000313" key="2">
    <source>
        <dbReference type="EMBL" id="AKV74121.1"/>
    </source>
</evidence>
<protein>
    <submittedName>
        <fullName evidence="1">Uncharacterized protein</fullName>
    </submittedName>
</protein>
<evidence type="ECO:0000313" key="7">
    <source>
        <dbReference type="Proteomes" id="UP000029084"/>
    </source>
</evidence>
<evidence type="ECO:0000313" key="9">
    <source>
        <dbReference type="Proteomes" id="UP000061362"/>
    </source>
</evidence>
<evidence type="ECO:0000313" key="3">
    <source>
        <dbReference type="EMBL" id="AKV76361.1"/>
    </source>
</evidence>
<accession>A0A088E664</accession>
<dbReference type="Pfam" id="PF02635">
    <property type="entry name" value="DsrE"/>
    <property type="match status" value="1"/>
</dbReference>
<proteinExistence type="predicted"/>
<evidence type="ECO:0000313" key="12">
    <source>
        <dbReference type="Proteomes" id="UP000068832"/>
    </source>
</evidence>
<dbReference type="InterPro" id="IPR027396">
    <property type="entry name" value="DsrEFH-like"/>
</dbReference>
<dbReference type="AlphaFoldDB" id="A0A088E664"/>
<sequence>MAKFLLVVKSQDQLNVNTAVNVANGLKTMGAEDVKMVFLGPGITALDRKSKLSEIVSKNVDALKKNSVKVYACEMAMKNYNVSKEELVYTDEVSRGADVIVKLANEGYTILTF</sequence>
<dbReference type="EMBL" id="CP012175">
    <property type="protein sequence ID" value="AKV80857.1"/>
    <property type="molecule type" value="Genomic_DNA"/>
</dbReference>
<dbReference type="EMBL" id="CP012173">
    <property type="protein sequence ID" value="AKV76361.1"/>
    <property type="molecule type" value="Genomic_DNA"/>
</dbReference>
<evidence type="ECO:0000313" key="6">
    <source>
        <dbReference type="EMBL" id="AKV83102.1"/>
    </source>
</evidence>
<dbReference type="OrthoDB" id="39132at2157"/>
<dbReference type="Proteomes" id="UP000029084">
    <property type="component" value="Chromosome"/>
</dbReference>
<reference evidence="1 7" key="1">
    <citation type="journal article" date="2014" name="J. Bacteriol.">
        <title>Role of an Archaeal PitA Transporter in the Copper and Arsenic Resistance of Metallosphaera sedula, an Extreme Thermoacidophile.</title>
        <authorList>
            <person name="McCarthy S."/>
            <person name="Ai C."/>
            <person name="Wheaton G."/>
            <person name="Tevatia R."/>
            <person name="Eckrich V."/>
            <person name="Kelly R."/>
            <person name="Blum P."/>
        </authorList>
    </citation>
    <scope>NUCLEOTIDE SEQUENCE [LARGE SCALE GENOMIC DNA]</scope>
    <source>
        <strain evidence="1 7">CuR1</strain>
    </source>
</reference>
<reference evidence="6 8" key="3">
    <citation type="submission" date="2015-07" db="EMBL/GenBank/DDBJ databases">
        <title>Physiological, transcriptional responses and genome re-sequencing of acid resistant extremely thermoacidophilic Metallosphaera sedula SARC-M1.</title>
        <authorList>
            <person name="Ai C."/>
            <person name="McCarthy S."/>
            <person name="Eckrich V."/>
            <person name="Rudrappa D."/>
            <person name="Qiu G."/>
            <person name="Blum P."/>
        </authorList>
    </citation>
    <scope>NUCLEOTIDE SEQUENCE [LARGE SCALE GENOMIC DNA]</scope>
    <source>
        <strain evidence="6 8">SARC-M1</strain>
    </source>
</reference>
<dbReference type="EMBL" id="CP008822">
    <property type="protein sequence ID" value="AIM27232.1"/>
    <property type="molecule type" value="Genomic_DNA"/>
</dbReference>
<evidence type="ECO:0000313" key="11">
    <source>
        <dbReference type="Proteomes" id="UP000062475"/>
    </source>
</evidence>
<dbReference type="EMBL" id="CP012176">
    <property type="protein sequence ID" value="AKV83102.1"/>
    <property type="molecule type" value="Genomic_DNA"/>
</dbReference>
<dbReference type="Proteomes" id="UP000056255">
    <property type="component" value="Chromosome"/>
</dbReference>
<dbReference type="OMA" id="CEMAMKN"/>
<dbReference type="InterPro" id="IPR003787">
    <property type="entry name" value="Sulphur_relay_DsrE/F-like"/>
</dbReference>
<dbReference type="PATRIC" id="fig|43687.5.peg.1125"/>
<dbReference type="Proteomes" id="UP000061362">
    <property type="component" value="Chromosome"/>
</dbReference>